<evidence type="ECO:0000313" key="2">
    <source>
        <dbReference type="Proteomes" id="UP000094669"/>
    </source>
</evidence>
<proteinExistence type="predicted"/>
<keyword evidence="2" id="KW-1185">Reference proteome</keyword>
<accession>A0ABX4YMZ3</accession>
<reference evidence="1" key="1">
    <citation type="submission" date="2018-01" db="EMBL/GenBank/DDBJ databases">
        <title>Genomic characterization of Leptospira inadai serogroup Lyme isolated from captured rat in Brazil and comparative analysis with human reference strain.</title>
        <authorList>
            <person name="Moreno L.Z."/>
            <person name="Loureiro A.P."/>
            <person name="Miraglia F."/>
            <person name="Kremer F.S."/>
            <person name="Eslabao M.R."/>
            <person name="Dellagostin O.A."/>
            <person name="Lilenbaum W."/>
            <person name="Moreno A.M."/>
        </authorList>
    </citation>
    <scope>NUCLEOTIDE SEQUENCE [LARGE SCALE GENOMIC DNA]</scope>
    <source>
        <strain evidence="1">M34/99</strain>
    </source>
</reference>
<sequence length="118" mass="13559">MSELVFIQNLEDRILKIEDKSDTSVSRKWVYFDNGHILSIIKGIETFRSMLNLYEVCVIDGVDYKYCGLKLGILPNDNGQGFLHESQVKIIAERLAELPKNPKLQKTSTKLENNEIEN</sequence>
<dbReference type="Proteomes" id="UP000094669">
    <property type="component" value="Unassembled WGS sequence"/>
</dbReference>
<gene>
    <name evidence="1" type="ORF">BES34_002690</name>
</gene>
<organism evidence="1 2">
    <name type="scientific">Leptospira inadai serovar Lyme</name>
    <dbReference type="NCBI Taxonomy" id="293084"/>
    <lineage>
        <taxon>Bacteria</taxon>
        <taxon>Pseudomonadati</taxon>
        <taxon>Spirochaetota</taxon>
        <taxon>Spirochaetia</taxon>
        <taxon>Leptospirales</taxon>
        <taxon>Leptospiraceae</taxon>
        <taxon>Leptospira</taxon>
    </lineage>
</organism>
<name>A0ABX4YMZ3_9LEPT</name>
<dbReference type="RefSeq" id="WP_010415084.1">
    <property type="nucleotide sequence ID" value="NZ_MCRM02000002.1"/>
</dbReference>
<dbReference type="EMBL" id="MCRM02000002">
    <property type="protein sequence ID" value="PNV76515.1"/>
    <property type="molecule type" value="Genomic_DNA"/>
</dbReference>
<comment type="caution">
    <text evidence="1">The sequence shown here is derived from an EMBL/GenBank/DDBJ whole genome shotgun (WGS) entry which is preliminary data.</text>
</comment>
<evidence type="ECO:0000313" key="1">
    <source>
        <dbReference type="EMBL" id="PNV76515.1"/>
    </source>
</evidence>
<protein>
    <submittedName>
        <fullName evidence="1">Uncharacterized protein</fullName>
    </submittedName>
</protein>